<feature type="transmembrane region" description="Helical" evidence="1">
    <location>
        <begin position="93"/>
        <end position="117"/>
    </location>
</feature>
<dbReference type="InterPro" id="IPR027197">
    <property type="entry name" value="SLC43A3"/>
</dbReference>
<keyword evidence="1" id="KW-0812">Transmembrane</keyword>
<dbReference type="AlphaFoldDB" id="A0AAV2HUB5"/>
<comment type="caution">
    <text evidence="2">The sequence shown here is derived from an EMBL/GenBank/DDBJ whole genome shotgun (WGS) entry which is preliminary data.</text>
</comment>
<dbReference type="InterPro" id="IPR036259">
    <property type="entry name" value="MFS_trans_sf"/>
</dbReference>
<dbReference type="EMBL" id="CAXITT010000249">
    <property type="protein sequence ID" value="CAL1537102.1"/>
    <property type="molecule type" value="Genomic_DNA"/>
</dbReference>
<evidence type="ECO:0000313" key="2">
    <source>
        <dbReference type="EMBL" id="CAL1537102.1"/>
    </source>
</evidence>
<feature type="transmembrane region" description="Helical" evidence="1">
    <location>
        <begin position="129"/>
        <end position="149"/>
    </location>
</feature>
<name>A0AAV2HUB5_LYMST</name>
<dbReference type="Proteomes" id="UP001497497">
    <property type="component" value="Unassembled WGS sequence"/>
</dbReference>
<proteinExistence type="predicted"/>
<gene>
    <name evidence="2" type="ORF">GSLYS_00011015001</name>
</gene>
<evidence type="ECO:0000313" key="3">
    <source>
        <dbReference type="Proteomes" id="UP001497497"/>
    </source>
</evidence>
<dbReference type="PANTHER" id="PTHR20765">
    <property type="entry name" value="SOLUTE CARRIER FAMILY 43 MEMBER 3-RELATED"/>
    <property type="match status" value="1"/>
</dbReference>
<accession>A0AAV2HUB5</accession>
<evidence type="ECO:0000256" key="1">
    <source>
        <dbReference type="SAM" id="Phobius"/>
    </source>
</evidence>
<dbReference type="Gene3D" id="1.20.1250.20">
    <property type="entry name" value="MFS general substrate transporter like domains"/>
    <property type="match status" value="1"/>
</dbReference>
<keyword evidence="3" id="KW-1185">Reference proteome</keyword>
<dbReference type="PANTHER" id="PTHR20765:SF1">
    <property type="entry name" value="EQUILIBRATIVE NUCLEOBASE TRANSPORTER 1"/>
    <property type="match status" value="1"/>
</dbReference>
<protein>
    <submittedName>
        <fullName evidence="2">Uncharacterized protein</fullName>
    </submittedName>
</protein>
<reference evidence="2 3" key="1">
    <citation type="submission" date="2024-04" db="EMBL/GenBank/DDBJ databases">
        <authorList>
            <consortium name="Genoscope - CEA"/>
            <person name="William W."/>
        </authorList>
    </citation>
    <scope>NUCLEOTIDE SEQUENCE [LARGE SCALE GENOMIC DNA]</scope>
</reference>
<organism evidence="2 3">
    <name type="scientific">Lymnaea stagnalis</name>
    <name type="common">Great pond snail</name>
    <name type="synonym">Helix stagnalis</name>
    <dbReference type="NCBI Taxonomy" id="6523"/>
    <lineage>
        <taxon>Eukaryota</taxon>
        <taxon>Metazoa</taxon>
        <taxon>Spiralia</taxon>
        <taxon>Lophotrochozoa</taxon>
        <taxon>Mollusca</taxon>
        <taxon>Gastropoda</taxon>
        <taxon>Heterobranchia</taxon>
        <taxon>Euthyneura</taxon>
        <taxon>Panpulmonata</taxon>
        <taxon>Hygrophila</taxon>
        <taxon>Lymnaeoidea</taxon>
        <taxon>Lymnaeidae</taxon>
        <taxon>Lymnaea</taxon>
    </lineage>
</organism>
<feature type="transmembrane region" description="Helical" evidence="1">
    <location>
        <begin position="62"/>
        <end position="81"/>
    </location>
</feature>
<keyword evidence="1" id="KW-1133">Transmembrane helix</keyword>
<dbReference type="SUPFAM" id="SSF103473">
    <property type="entry name" value="MFS general substrate transporter"/>
    <property type="match status" value="1"/>
</dbReference>
<keyword evidence="1" id="KW-0472">Membrane</keyword>
<feature type="transmembrane region" description="Helical" evidence="1">
    <location>
        <begin position="33"/>
        <end position="56"/>
    </location>
</feature>
<sequence>MLGSPVLSLCIGVGMDIMNNGDKKDKRAEVIQTLRTSVVSLGATSVMAVIQCVLVITCHHDVIVISSVMLVIFRTALYSCGTAFLRIMYPSEYFGILCGIMSLLAGGFSFLQYPLFLWIQHRDQAWKEVFGLLGLLGIISLVQPLYLCWKSTTISLREKGF</sequence>